<feature type="compositionally biased region" description="Low complexity" evidence="1">
    <location>
        <begin position="318"/>
        <end position="327"/>
    </location>
</feature>
<name>A0A9N7VCU2_PLEPL</name>
<evidence type="ECO:0000313" key="2">
    <source>
        <dbReference type="EMBL" id="CAB1446178.1"/>
    </source>
</evidence>
<sequence>MPAAERDVPDRTTDEVDETPTPQESSAAHRQAVWPLSPDDMGSAMKSKTFLNAHAPLTHINNLGYCTHGDKRPVLCEACLRLHFSGSHIKADEGAAVSRLNRLLRTMNQSRGGSWERESPARLQQPSLWSSGHHRCHSGLDTSTPDPLIGHGPLAISSSPEELPFVRNTTLPPLHPVSPPPPRVHLVYSLQTSSDSNLRVVSSISRLKTEQLGHLPSRGSPFADVGTFAGRSGEKDAERKLSYKGEPRRCRARSLLIPSRKRPECAAVHAGLGQVRTGGLRPAAAQHSAPLVPRRRAGRTAHRAKFPPDCAFPNGPGSSLPFSSSDSVEGSARGNNPEHRARKASRKNSDMISESGLRAATVLLPVLAPRSWSGSGLPLHHYHRRRRQQH</sequence>
<gene>
    <name evidence="2" type="ORF">PLEPLA_LOCUS33916</name>
</gene>
<dbReference type="Proteomes" id="UP001153269">
    <property type="component" value="Unassembled WGS sequence"/>
</dbReference>
<dbReference type="AlphaFoldDB" id="A0A9N7VCU2"/>
<evidence type="ECO:0000313" key="3">
    <source>
        <dbReference type="Proteomes" id="UP001153269"/>
    </source>
</evidence>
<reference evidence="2" key="1">
    <citation type="submission" date="2020-03" db="EMBL/GenBank/DDBJ databases">
        <authorList>
            <person name="Weist P."/>
        </authorList>
    </citation>
    <scope>NUCLEOTIDE SEQUENCE</scope>
</reference>
<accession>A0A9N7VCU2</accession>
<feature type="compositionally biased region" description="Basic and acidic residues" evidence="1">
    <location>
        <begin position="1"/>
        <end position="14"/>
    </location>
</feature>
<organism evidence="2 3">
    <name type="scientific">Pleuronectes platessa</name>
    <name type="common">European plaice</name>
    <dbReference type="NCBI Taxonomy" id="8262"/>
    <lineage>
        <taxon>Eukaryota</taxon>
        <taxon>Metazoa</taxon>
        <taxon>Chordata</taxon>
        <taxon>Craniata</taxon>
        <taxon>Vertebrata</taxon>
        <taxon>Euteleostomi</taxon>
        <taxon>Actinopterygii</taxon>
        <taxon>Neopterygii</taxon>
        <taxon>Teleostei</taxon>
        <taxon>Neoteleostei</taxon>
        <taxon>Acanthomorphata</taxon>
        <taxon>Carangaria</taxon>
        <taxon>Pleuronectiformes</taxon>
        <taxon>Pleuronectoidei</taxon>
        <taxon>Pleuronectidae</taxon>
        <taxon>Pleuronectes</taxon>
    </lineage>
</organism>
<feature type="compositionally biased region" description="Basic residues" evidence="1">
    <location>
        <begin position="293"/>
        <end position="305"/>
    </location>
</feature>
<keyword evidence="3" id="KW-1185">Reference proteome</keyword>
<proteinExistence type="predicted"/>
<dbReference type="EMBL" id="CADEAL010003907">
    <property type="protein sequence ID" value="CAB1446178.1"/>
    <property type="molecule type" value="Genomic_DNA"/>
</dbReference>
<evidence type="ECO:0000256" key="1">
    <source>
        <dbReference type="SAM" id="MobiDB-lite"/>
    </source>
</evidence>
<feature type="region of interest" description="Disordered" evidence="1">
    <location>
        <begin position="1"/>
        <end position="39"/>
    </location>
</feature>
<comment type="caution">
    <text evidence="2">The sequence shown here is derived from an EMBL/GenBank/DDBJ whole genome shotgun (WGS) entry which is preliminary data.</text>
</comment>
<protein>
    <submittedName>
        <fullName evidence="2">Uncharacterized protein</fullName>
    </submittedName>
</protein>
<feature type="region of interest" description="Disordered" evidence="1">
    <location>
        <begin position="277"/>
        <end position="352"/>
    </location>
</feature>